<feature type="transmembrane region" description="Helical" evidence="7">
    <location>
        <begin position="109"/>
        <end position="128"/>
    </location>
</feature>
<feature type="active site" description="Proton donor" evidence="3">
    <location>
        <position position="373"/>
    </location>
</feature>
<proteinExistence type="predicted"/>
<keyword evidence="7" id="KW-0472">Membrane</keyword>
<feature type="transmembrane region" description="Helical" evidence="7">
    <location>
        <begin position="135"/>
        <end position="153"/>
    </location>
</feature>
<organism evidence="9 10">
    <name type="scientific">Euplotes crassus</name>
    <dbReference type="NCBI Taxonomy" id="5936"/>
    <lineage>
        <taxon>Eukaryota</taxon>
        <taxon>Sar</taxon>
        <taxon>Alveolata</taxon>
        <taxon>Ciliophora</taxon>
        <taxon>Intramacronucleata</taxon>
        <taxon>Spirotrichea</taxon>
        <taxon>Hypotrichia</taxon>
        <taxon>Euplotida</taxon>
        <taxon>Euplotidae</taxon>
        <taxon>Moneuplotes</taxon>
    </lineage>
</organism>
<feature type="binding site" evidence="5">
    <location>
        <position position="416"/>
    </location>
    <ligand>
        <name>Zn(2+)</name>
        <dbReference type="ChEBI" id="CHEBI:29105"/>
        <label>1</label>
    </ligand>
</feature>
<evidence type="ECO:0000256" key="3">
    <source>
        <dbReference type="PIRSR" id="PIRSR623088-1"/>
    </source>
</evidence>
<comment type="caution">
    <text evidence="9">The sequence shown here is derived from an EMBL/GenBank/DDBJ whole genome shotgun (WGS) entry which is preliminary data.</text>
</comment>
<evidence type="ECO:0000256" key="6">
    <source>
        <dbReference type="SAM" id="MobiDB-lite"/>
    </source>
</evidence>
<sequence>MESTVEKTDSLPKEIGQLKEEKGVIGMNDEGLRRGRSQAEQEQKEFGMKRGVKEKRNGEDEDGKKEGGVCGDAKGLRMVHCVFELAYCALALSYFYSIMEIKEEESVRLIAPMMYALCACLLMYLITLMLVCRSLGIIIDILLLILAISTNFYEIQIKYQIPGYQEAINHDFLNISRVLKIIMIQRNASNFLHKAGIILNSRDKGLSRKETVTDMISEIINYLAKTNREFLNKRNIEVITEGLYYAYGLSSFQEAQNSKRPRLTEEDSEYGYRHYEILEEEENLEQDNQVQLKINQYKEDLTDEVVDSLLKKISDFDFDIFQLKEATKENELVTIINYLFEANNFYEKIGIIKEKFQYYSVVIQELYNPVPYHNKTHASDVCQSCYYFIQTLGFREKGNLSAMEECSILLASFIHDSDHPGYNNLYMIRTRDKLAIRYNDKSVLENHHISVAFSAMMKSPKTRFNENLSNGEFDTMRSQIIDLVLATDNSTHFSEISHLRTRLDSEDFDPSGEDKAKICNYLIHIADISNPSKPWKICQQWADLLCTEFFFQGDKEREKGIPISFLMDRYTTNVASGQIGFIDNFLVPAFNILVKLLPEFEQNNEQMRENKKQWKSLEKDLCPEKNTQKCKKS</sequence>
<reference evidence="9" key="1">
    <citation type="submission" date="2023-07" db="EMBL/GenBank/DDBJ databases">
        <authorList>
            <consortium name="AG Swart"/>
            <person name="Singh M."/>
            <person name="Singh A."/>
            <person name="Seah K."/>
            <person name="Emmerich C."/>
        </authorList>
    </citation>
    <scope>NUCLEOTIDE SEQUENCE</scope>
    <source>
        <strain evidence="9">DP1</strain>
    </source>
</reference>
<feature type="binding site" evidence="5">
    <location>
        <position position="416"/>
    </location>
    <ligand>
        <name>Zn(2+)</name>
        <dbReference type="ChEBI" id="CHEBI:29105"/>
        <label>2</label>
    </ligand>
</feature>
<accession>A0AAD1U609</accession>
<dbReference type="InterPro" id="IPR036971">
    <property type="entry name" value="PDEase_catalytic_dom_sf"/>
</dbReference>
<feature type="binding site" evidence="4">
    <location>
        <position position="578"/>
    </location>
    <ligand>
        <name>AMP</name>
        <dbReference type="ChEBI" id="CHEBI:456215"/>
    </ligand>
</feature>
<dbReference type="InterPro" id="IPR023088">
    <property type="entry name" value="PDEase"/>
</dbReference>
<feature type="binding site" evidence="4">
    <location>
        <begin position="373"/>
        <end position="377"/>
    </location>
    <ligand>
        <name>AMP</name>
        <dbReference type="ChEBI" id="CHEBI:456215"/>
    </ligand>
</feature>
<evidence type="ECO:0000256" key="1">
    <source>
        <dbReference type="ARBA" id="ARBA00022723"/>
    </source>
</evidence>
<gene>
    <name evidence="9" type="ORF">ECRASSUSDP1_LOCUS2412</name>
</gene>
<evidence type="ECO:0000313" key="9">
    <source>
        <dbReference type="EMBL" id="CAI2361102.1"/>
    </source>
</evidence>
<dbReference type="PROSITE" id="PS51845">
    <property type="entry name" value="PDEASE_I_2"/>
    <property type="match status" value="1"/>
</dbReference>
<dbReference type="Proteomes" id="UP001295684">
    <property type="component" value="Unassembled WGS sequence"/>
</dbReference>
<feature type="binding site" evidence="5">
    <location>
        <position position="377"/>
    </location>
    <ligand>
        <name>Zn(2+)</name>
        <dbReference type="ChEBI" id="CHEBI:29105"/>
        <label>1</label>
    </ligand>
</feature>
<dbReference type="Gene3D" id="1.10.1300.10">
    <property type="entry name" value="3'5'-cyclic nucleotide phosphodiesterase, catalytic domain"/>
    <property type="match status" value="1"/>
</dbReference>
<dbReference type="AlphaFoldDB" id="A0AAD1U609"/>
<feature type="transmembrane region" description="Helical" evidence="7">
    <location>
        <begin position="78"/>
        <end position="97"/>
    </location>
</feature>
<dbReference type="Pfam" id="PF00233">
    <property type="entry name" value="PDEase_I"/>
    <property type="match status" value="1"/>
</dbReference>
<evidence type="ECO:0000256" key="2">
    <source>
        <dbReference type="ARBA" id="ARBA00022801"/>
    </source>
</evidence>
<keyword evidence="7" id="KW-0812">Transmembrane</keyword>
<dbReference type="PANTHER" id="PTHR11347">
    <property type="entry name" value="CYCLIC NUCLEOTIDE PHOSPHODIESTERASE"/>
    <property type="match status" value="1"/>
</dbReference>
<feature type="region of interest" description="Disordered" evidence="6">
    <location>
        <begin position="1"/>
        <end position="66"/>
    </location>
</feature>
<evidence type="ECO:0000256" key="7">
    <source>
        <dbReference type="SAM" id="Phobius"/>
    </source>
</evidence>
<feature type="binding site" evidence="4">
    <location>
        <position position="416"/>
    </location>
    <ligand>
        <name>AMP</name>
        <dbReference type="ChEBI" id="CHEBI:456215"/>
    </ligand>
</feature>
<evidence type="ECO:0000256" key="5">
    <source>
        <dbReference type="PIRSR" id="PIRSR623088-3"/>
    </source>
</evidence>
<dbReference type="GO" id="GO:0046872">
    <property type="term" value="F:metal ion binding"/>
    <property type="evidence" value="ECO:0007669"/>
    <property type="project" value="UniProtKB-KW"/>
</dbReference>
<evidence type="ECO:0000313" key="10">
    <source>
        <dbReference type="Proteomes" id="UP001295684"/>
    </source>
</evidence>
<protein>
    <recommendedName>
        <fullName evidence="8">PDEase domain-containing protein</fullName>
    </recommendedName>
</protein>
<name>A0AAD1U609_EUPCR</name>
<dbReference type="EMBL" id="CAMPGE010002302">
    <property type="protein sequence ID" value="CAI2361102.1"/>
    <property type="molecule type" value="Genomic_DNA"/>
</dbReference>
<evidence type="ECO:0000256" key="4">
    <source>
        <dbReference type="PIRSR" id="PIRSR623088-2"/>
    </source>
</evidence>
<feature type="binding site" evidence="5">
    <location>
        <position position="527"/>
    </location>
    <ligand>
        <name>Zn(2+)</name>
        <dbReference type="ChEBI" id="CHEBI:29105"/>
        <label>1</label>
    </ligand>
</feature>
<keyword evidence="10" id="KW-1185">Reference proteome</keyword>
<feature type="domain" description="PDEase" evidence="8">
    <location>
        <begin position="282"/>
        <end position="621"/>
    </location>
</feature>
<feature type="compositionally biased region" description="Basic and acidic residues" evidence="6">
    <location>
        <begin position="1"/>
        <end position="23"/>
    </location>
</feature>
<keyword evidence="2" id="KW-0378">Hydrolase</keyword>
<keyword evidence="7" id="KW-1133">Transmembrane helix</keyword>
<dbReference type="InterPro" id="IPR002073">
    <property type="entry name" value="PDEase_catalytic_dom"/>
</dbReference>
<dbReference type="GO" id="GO:0004114">
    <property type="term" value="F:3',5'-cyclic-nucleotide phosphodiesterase activity"/>
    <property type="evidence" value="ECO:0007669"/>
    <property type="project" value="InterPro"/>
</dbReference>
<dbReference type="GO" id="GO:0007165">
    <property type="term" value="P:signal transduction"/>
    <property type="evidence" value="ECO:0007669"/>
    <property type="project" value="InterPro"/>
</dbReference>
<dbReference type="PRINTS" id="PR00387">
    <property type="entry name" value="PDIESTERASE1"/>
</dbReference>
<feature type="binding site" evidence="5">
    <location>
        <position position="415"/>
    </location>
    <ligand>
        <name>Zn(2+)</name>
        <dbReference type="ChEBI" id="CHEBI:29105"/>
        <label>1</label>
    </ligand>
</feature>
<feature type="compositionally biased region" description="Basic and acidic residues" evidence="6">
    <location>
        <begin position="30"/>
        <end position="48"/>
    </location>
</feature>
<feature type="compositionally biased region" description="Basic and acidic residues" evidence="6">
    <location>
        <begin position="54"/>
        <end position="66"/>
    </location>
</feature>
<evidence type="ECO:0000259" key="8">
    <source>
        <dbReference type="PROSITE" id="PS51845"/>
    </source>
</evidence>
<dbReference type="SUPFAM" id="SSF109604">
    <property type="entry name" value="HD-domain/PDEase-like"/>
    <property type="match status" value="1"/>
</dbReference>
<feature type="binding site" evidence="4">
    <location>
        <position position="527"/>
    </location>
    <ligand>
        <name>AMP</name>
        <dbReference type="ChEBI" id="CHEBI:456215"/>
    </ligand>
</feature>
<keyword evidence="1 5" id="KW-0479">Metal-binding</keyword>